<evidence type="ECO:0000313" key="4">
    <source>
        <dbReference type="Proteomes" id="UP001187531"/>
    </source>
</evidence>
<protein>
    <submittedName>
        <fullName evidence="3">Uncharacterized protein</fullName>
    </submittedName>
</protein>
<dbReference type="AlphaFoldDB" id="A0AA88ILI5"/>
<evidence type="ECO:0000313" key="3">
    <source>
        <dbReference type="EMBL" id="KAK2726001.1"/>
    </source>
</evidence>
<comment type="caution">
    <text evidence="3">The sequence shown here is derived from an EMBL/GenBank/DDBJ whole genome shotgun (WGS) entry which is preliminary data.</text>
</comment>
<accession>A0AA88ILI5</accession>
<evidence type="ECO:0000256" key="2">
    <source>
        <dbReference type="SAM" id="MobiDB-lite"/>
    </source>
</evidence>
<keyword evidence="1" id="KW-0175">Coiled coil</keyword>
<gene>
    <name evidence="3" type="ORF">QYM36_000466</name>
</gene>
<keyword evidence="4" id="KW-1185">Reference proteome</keyword>
<name>A0AA88ILI5_ARTSF</name>
<feature type="coiled-coil region" evidence="1">
    <location>
        <begin position="127"/>
        <end position="186"/>
    </location>
</feature>
<feature type="compositionally biased region" description="Polar residues" evidence="2">
    <location>
        <begin position="35"/>
        <end position="57"/>
    </location>
</feature>
<evidence type="ECO:0000256" key="1">
    <source>
        <dbReference type="SAM" id="Coils"/>
    </source>
</evidence>
<proteinExistence type="predicted"/>
<sequence length="399" mass="44938">MAYTPVQVHIPVGINGLDQRRDSSSSPGSYLSCVSPGQASSISGRSSNGTAASSPQFFNPADFKPLRRPKTTGEEDNKVTTANRTMNYAEEIQLLKQKIDDMGKEKTDLLMDVFESNSVCHEQAEQISGLLKKIENFALEKESLEANLEEASKHIQGLKARHFDEVKSLQSKVDELVLKIQEKDEEITLLKCDSSRSGKNIKTQIAEMEKKLLEEKAAHDKNLLKMEADYALRVKGMKDLVYEVLRGLDRTELEHAPLESPPPTPDWYQNVERSQLLIQNSERLFHEAKDEATSASLSTIQCQENAISNPANELKELEKKETAILKKLMTLPSLGLNDNDRKIVSEKLKAEMKEIQRMKITLQYDCFRGPQPVVWILGRISFVRPSVLSCVCYIMQGIL</sequence>
<dbReference type="Proteomes" id="UP001187531">
    <property type="component" value="Unassembled WGS sequence"/>
</dbReference>
<reference evidence="3" key="1">
    <citation type="submission" date="2023-07" db="EMBL/GenBank/DDBJ databases">
        <title>Chromosome-level genome assembly of Artemia franciscana.</title>
        <authorList>
            <person name="Jo E."/>
        </authorList>
    </citation>
    <scope>NUCLEOTIDE SEQUENCE</scope>
    <source>
        <tissue evidence="3">Whole body</tissue>
    </source>
</reference>
<dbReference type="EMBL" id="JAVRJZ010000002">
    <property type="protein sequence ID" value="KAK2726001.1"/>
    <property type="molecule type" value="Genomic_DNA"/>
</dbReference>
<feature type="region of interest" description="Disordered" evidence="2">
    <location>
        <begin position="14"/>
        <end position="79"/>
    </location>
</feature>
<organism evidence="3 4">
    <name type="scientific">Artemia franciscana</name>
    <name type="common">Brine shrimp</name>
    <name type="synonym">Artemia sanfranciscana</name>
    <dbReference type="NCBI Taxonomy" id="6661"/>
    <lineage>
        <taxon>Eukaryota</taxon>
        <taxon>Metazoa</taxon>
        <taxon>Ecdysozoa</taxon>
        <taxon>Arthropoda</taxon>
        <taxon>Crustacea</taxon>
        <taxon>Branchiopoda</taxon>
        <taxon>Anostraca</taxon>
        <taxon>Artemiidae</taxon>
        <taxon>Artemia</taxon>
    </lineage>
</organism>